<keyword evidence="2" id="KW-1185">Reference proteome</keyword>
<protein>
    <recommendedName>
        <fullName evidence="3">Antitoxin VbhA domain-containing protein</fullName>
    </recommendedName>
</protein>
<name>A0ABP9BHN5_9GAMM</name>
<reference evidence="2" key="1">
    <citation type="journal article" date="2019" name="Int. J. Syst. Evol. Microbiol.">
        <title>The Global Catalogue of Microorganisms (GCM) 10K type strain sequencing project: providing services to taxonomists for standard genome sequencing and annotation.</title>
        <authorList>
            <consortium name="The Broad Institute Genomics Platform"/>
            <consortium name="The Broad Institute Genome Sequencing Center for Infectious Disease"/>
            <person name="Wu L."/>
            <person name="Ma J."/>
        </authorList>
    </citation>
    <scope>NUCLEOTIDE SEQUENCE [LARGE SCALE GENOMIC DNA]</scope>
    <source>
        <strain evidence="2">JCM 18204</strain>
    </source>
</reference>
<dbReference type="RefSeq" id="WP_345303373.1">
    <property type="nucleotide sequence ID" value="NZ_BAABJE010000010.1"/>
</dbReference>
<dbReference type="Gene3D" id="1.10.8.1050">
    <property type="entry name" value="Antitoxin VbhA-like"/>
    <property type="match status" value="1"/>
</dbReference>
<dbReference type="Proteomes" id="UP001499959">
    <property type="component" value="Unassembled WGS sequence"/>
</dbReference>
<proteinExistence type="predicted"/>
<gene>
    <name evidence="1" type="ORF">GCM10023307_22040</name>
</gene>
<evidence type="ECO:0000313" key="2">
    <source>
        <dbReference type="Proteomes" id="UP001499959"/>
    </source>
</evidence>
<accession>A0ABP9BHN5</accession>
<organism evidence="1 2">
    <name type="scientific">Lysobacter hankyongensis</name>
    <dbReference type="NCBI Taxonomy" id="1176535"/>
    <lineage>
        <taxon>Bacteria</taxon>
        <taxon>Pseudomonadati</taxon>
        <taxon>Pseudomonadota</taxon>
        <taxon>Gammaproteobacteria</taxon>
        <taxon>Lysobacterales</taxon>
        <taxon>Lysobacteraceae</taxon>
        <taxon>Lysobacter</taxon>
    </lineage>
</organism>
<comment type="caution">
    <text evidence="1">The sequence shown here is derived from an EMBL/GenBank/DDBJ whole genome shotgun (WGS) entry which is preliminary data.</text>
</comment>
<sequence>MTAKHIHIVRTAPIADSERAVRRGVVDKLVADCRAAGVPIGPHAMDVMERFATGEVDADHLHREMRVAATLEKSSYNTSTREGRQA</sequence>
<dbReference type="EMBL" id="BAABJE010000010">
    <property type="protein sequence ID" value="GAA4795785.1"/>
    <property type="molecule type" value="Genomic_DNA"/>
</dbReference>
<dbReference type="InterPro" id="IPR043038">
    <property type="entry name" value="VbhA_sf"/>
</dbReference>
<evidence type="ECO:0000313" key="1">
    <source>
        <dbReference type="EMBL" id="GAA4795785.1"/>
    </source>
</evidence>
<evidence type="ECO:0008006" key="3">
    <source>
        <dbReference type="Google" id="ProtNLM"/>
    </source>
</evidence>